<reference evidence="2" key="2">
    <citation type="submission" date="2016-05" db="EMBL/GenBank/DDBJ databases">
        <authorList>
            <person name="Lavstsen T."/>
            <person name="Jespersen J.S."/>
        </authorList>
    </citation>
    <scope>NUCLEOTIDE SEQUENCE [LARGE SCALE GENOMIC DNA]</scope>
</reference>
<dbReference type="EMBL" id="FLQU01000897">
    <property type="protein sequence ID" value="SBS90163.1"/>
    <property type="molecule type" value="Genomic_DNA"/>
</dbReference>
<dbReference type="Pfam" id="PF05795">
    <property type="entry name" value="Plasmodium_Vir"/>
    <property type="match status" value="3"/>
</dbReference>
<name>A0A1A8WDR7_PLAOA</name>
<accession>A0A1A8WDR7</accession>
<evidence type="ECO:0000256" key="1">
    <source>
        <dbReference type="SAM" id="Phobius"/>
    </source>
</evidence>
<protein>
    <submittedName>
        <fullName evidence="2">PIR Superfamily Protein</fullName>
    </submittedName>
</protein>
<sequence length="847" mass="100641">MAHARAEKEKLLEKDPYLKLSAVYKFYNGFNEKCNNTDNFFKCNEFESSSIVGKSARELHSKFMRNVKNLKIKDNSYFNNIDNGNDLEKRCIYLKYWLYKEILTKITEDKDIDSLLSSLSSEKRYFHSDAYSCEFYKMNKKEIREIKKIYEYFLFYNIYKKYTLEDSAKIDRVHCNYLKEVHYLFDQISMKCLESESDYCKEFNNYIKKHISESVLSSFNVECKSYELTRETHGKVTNLAAPDSLHNNKYNIFDDIGMYQKKESDSLDENSVGNLNEGCQKISCTKGDCEDKAKSLCESFIKLFLKLQKTDNNQSKINAIDIEYLNYWFNNKVRNDIKEADDRKSVFVYFKDILTKNEKLAILKDKIVEINNEVYDKMNILYNLYDSYNQIETSDIKAENGGVKEKCLKISENCLENFKKGMEIYYKQEDEEFYKALNEFSVLYKNVKGRSKSCRDTNLHTLPEFKSFKEKNLKLVTDEMCSKITKYTPHLSTNGKNNYEGVLKHFTEYKLYEKLNEQTVDKTMCTEYCNEFNSDKVQNESIKLLCTQMATNLKNLATIKGMGENYLNRCAYLTYWTYEQIANLFKNNEKKIAEESITSMLNNVMLRVNNILRDHEKCIYYFNGNFEEWKEEKDLHDYFENYNSLSAISFDENTKEMHCKYINYIYNLYTKHIMECCACYSNSNFSCKEKCPKYFKCNNKYFPNNLLSRFKCIDEISIENKEKFFENISVDRIVKWISVKSYEKSKSSNKSSNTDSRDASDITHNESSHDLFYSSMLICFAFLGILLFFFIFYKFTPFGSLFHTNTKKKEINYNPYEESMQQFLEEDSMYDNVSSHKKRIRLNYHPE</sequence>
<proteinExistence type="predicted"/>
<keyword evidence="1" id="KW-0472">Membrane</keyword>
<evidence type="ECO:0000313" key="2">
    <source>
        <dbReference type="EMBL" id="SBS90163.1"/>
    </source>
</evidence>
<dbReference type="EMBL" id="FLQV01000963">
    <property type="protein sequence ID" value="SBS98819.1"/>
    <property type="molecule type" value="Genomic_DNA"/>
</dbReference>
<evidence type="ECO:0000313" key="5">
    <source>
        <dbReference type="Proteomes" id="UP000078560"/>
    </source>
</evidence>
<keyword evidence="1" id="KW-0812">Transmembrane</keyword>
<evidence type="ECO:0000313" key="3">
    <source>
        <dbReference type="EMBL" id="SBS98819.1"/>
    </source>
</evidence>
<organism evidence="2 5">
    <name type="scientific">Plasmodium ovale curtisi</name>
    <dbReference type="NCBI Taxonomy" id="864141"/>
    <lineage>
        <taxon>Eukaryota</taxon>
        <taxon>Sar</taxon>
        <taxon>Alveolata</taxon>
        <taxon>Apicomplexa</taxon>
        <taxon>Aconoidasida</taxon>
        <taxon>Haemosporida</taxon>
        <taxon>Plasmodiidae</taxon>
        <taxon>Plasmodium</taxon>
        <taxon>Plasmodium (Plasmodium)</taxon>
    </lineage>
</organism>
<dbReference type="Proteomes" id="UP000078546">
    <property type="component" value="Unassembled WGS sequence"/>
</dbReference>
<evidence type="ECO:0000313" key="4">
    <source>
        <dbReference type="Proteomes" id="UP000078546"/>
    </source>
</evidence>
<reference evidence="4 5" key="1">
    <citation type="submission" date="2016-05" db="EMBL/GenBank/DDBJ databases">
        <authorList>
            <person name="Naeem Raeece"/>
        </authorList>
    </citation>
    <scope>NUCLEOTIDE SEQUENCE [LARGE SCALE GENOMIC DNA]</scope>
</reference>
<keyword evidence="1" id="KW-1133">Transmembrane helix</keyword>
<dbReference type="InterPro" id="IPR008780">
    <property type="entry name" value="Plasmodium_Vir"/>
</dbReference>
<dbReference type="Proteomes" id="UP000078560">
    <property type="component" value="Unassembled WGS sequence"/>
</dbReference>
<dbReference type="AlphaFoldDB" id="A0A1A8WDR7"/>
<gene>
    <name evidence="3" type="ORF">POVCU1_048980</name>
    <name evidence="2" type="ORF">POVCU2_0059880</name>
</gene>
<dbReference type="VEuPathDB" id="PlasmoDB:PocGH01_00164800"/>
<feature type="transmembrane region" description="Helical" evidence="1">
    <location>
        <begin position="771"/>
        <end position="793"/>
    </location>
</feature>